<evidence type="ECO:0000313" key="8">
    <source>
        <dbReference type="EMBL" id="CCF84088.1"/>
    </source>
</evidence>
<dbReference type="EC" id="1.3.1.76" evidence="2"/>
<dbReference type="InterPro" id="IPR036291">
    <property type="entry name" value="NAD(P)-bd_dom_sf"/>
</dbReference>
<dbReference type="UniPathway" id="UPA00262">
    <property type="reaction ID" value="UER00222"/>
</dbReference>
<name>I4EHC6_9BACT</name>
<dbReference type="RefSeq" id="WP_008477976.1">
    <property type="nucleotide sequence ID" value="NZ_CAGS01000232.1"/>
</dbReference>
<dbReference type="Gene3D" id="3.30.160.110">
    <property type="entry name" value="Siroheme synthase, domain 2"/>
    <property type="match status" value="1"/>
</dbReference>
<comment type="catalytic activity">
    <reaction evidence="6">
        <text>precorrin-2 + NAD(+) = sirohydrochlorin + NADH + 2 H(+)</text>
        <dbReference type="Rhea" id="RHEA:15613"/>
        <dbReference type="ChEBI" id="CHEBI:15378"/>
        <dbReference type="ChEBI" id="CHEBI:57540"/>
        <dbReference type="ChEBI" id="CHEBI:57945"/>
        <dbReference type="ChEBI" id="CHEBI:58351"/>
        <dbReference type="ChEBI" id="CHEBI:58827"/>
        <dbReference type="EC" id="1.3.1.76"/>
    </reaction>
</comment>
<feature type="domain" description="Siroheme synthase central" evidence="7">
    <location>
        <begin position="121"/>
        <end position="146"/>
    </location>
</feature>
<comment type="caution">
    <text evidence="8">The sequence shown here is derived from an EMBL/GenBank/DDBJ whole genome shotgun (WGS) entry which is preliminary data.</text>
</comment>
<dbReference type="SUPFAM" id="SSF51735">
    <property type="entry name" value="NAD(P)-binding Rossmann-fold domains"/>
    <property type="match status" value="1"/>
</dbReference>
<dbReference type="Pfam" id="PF13241">
    <property type="entry name" value="NAD_binding_7"/>
    <property type="match status" value="1"/>
</dbReference>
<dbReference type="NCBIfam" id="TIGR01470">
    <property type="entry name" value="cysG_Nterm"/>
    <property type="match status" value="1"/>
</dbReference>
<keyword evidence="3" id="KW-0560">Oxidoreductase</keyword>
<dbReference type="Gene3D" id="3.40.50.720">
    <property type="entry name" value="NAD(P)-binding Rossmann-like Domain"/>
    <property type="match status" value="1"/>
</dbReference>
<dbReference type="SUPFAM" id="SSF75615">
    <property type="entry name" value="Siroheme synthase middle domains-like"/>
    <property type="match status" value="1"/>
</dbReference>
<dbReference type="InterPro" id="IPR028281">
    <property type="entry name" value="Sirohaem_synthase_central"/>
</dbReference>
<gene>
    <name evidence="8" type="ORF">NITHO_3070014</name>
</gene>
<keyword evidence="4" id="KW-0520">NAD</keyword>
<evidence type="ECO:0000313" key="9">
    <source>
        <dbReference type="Proteomes" id="UP000004221"/>
    </source>
</evidence>
<keyword evidence="5" id="KW-0627">Porphyrin biosynthesis</keyword>
<organism evidence="8 9">
    <name type="scientific">Nitrolancea hollandica Lb</name>
    <dbReference type="NCBI Taxonomy" id="1129897"/>
    <lineage>
        <taxon>Bacteria</taxon>
        <taxon>Pseudomonadati</taxon>
        <taxon>Thermomicrobiota</taxon>
        <taxon>Thermomicrobia</taxon>
        <taxon>Sphaerobacterales</taxon>
        <taxon>Sphaerobacterineae</taxon>
        <taxon>Sphaerobacteraceae</taxon>
        <taxon>Nitrolancea</taxon>
    </lineage>
</organism>
<dbReference type="GO" id="GO:0004325">
    <property type="term" value="F:ferrochelatase activity"/>
    <property type="evidence" value="ECO:0007669"/>
    <property type="project" value="InterPro"/>
</dbReference>
<protein>
    <recommendedName>
        <fullName evidence="2">precorrin-2 dehydrogenase</fullName>
        <ecNumber evidence="2">1.3.1.76</ecNumber>
    </recommendedName>
</protein>
<comment type="pathway">
    <text evidence="1">Porphyrin-containing compound metabolism; siroheme biosynthesis; sirohydrochlorin from precorrin-2: step 1/1.</text>
</comment>
<evidence type="ECO:0000259" key="7">
    <source>
        <dbReference type="Pfam" id="PF14824"/>
    </source>
</evidence>
<dbReference type="PANTHER" id="PTHR35330:SF1">
    <property type="entry name" value="SIROHEME BIOSYNTHESIS PROTEIN MET8"/>
    <property type="match status" value="1"/>
</dbReference>
<evidence type="ECO:0000256" key="4">
    <source>
        <dbReference type="ARBA" id="ARBA00023027"/>
    </source>
</evidence>
<dbReference type="OrthoDB" id="9773765at2"/>
<reference evidence="8 9" key="1">
    <citation type="journal article" date="2012" name="ISME J.">
        <title>Nitrification expanded: discovery, physiology and genomics of a nitrite-oxidizing bacterium from the phylum Chloroflexi.</title>
        <authorList>
            <person name="Sorokin D.Y."/>
            <person name="Lucker S."/>
            <person name="Vejmelkova D."/>
            <person name="Kostrikina N.A."/>
            <person name="Kleerebezem R."/>
            <person name="Rijpstra W.I."/>
            <person name="Damste J.S."/>
            <person name="Le Paslier D."/>
            <person name="Muyzer G."/>
            <person name="Wagner M."/>
            <person name="van Loosdrecht M.C."/>
            <person name="Daims H."/>
        </authorList>
    </citation>
    <scope>NUCLEOTIDE SEQUENCE [LARGE SCALE GENOMIC DNA]</scope>
    <source>
        <strain evidence="9">none</strain>
    </source>
</reference>
<dbReference type="Pfam" id="PF14824">
    <property type="entry name" value="Sirohm_synth_M"/>
    <property type="match status" value="1"/>
</dbReference>
<evidence type="ECO:0000256" key="3">
    <source>
        <dbReference type="ARBA" id="ARBA00023002"/>
    </source>
</evidence>
<dbReference type="InterPro" id="IPR006367">
    <property type="entry name" value="Sirohaem_synthase_N"/>
</dbReference>
<dbReference type="EMBL" id="CAGS01000232">
    <property type="protein sequence ID" value="CCF84088.1"/>
    <property type="molecule type" value="Genomic_DNA"/>
</dbReference>
<dbReference type="PANTHER" id="PTHR35330">
    <property type="entry name" value="SIROHEME BIOSYNTHESIS PROTEIN MET8"/>
    <property type="match status" value="1"/>
</dbReference>
<evidence type="ECO:0000256" key="5">
    <source>
        <dbReference type="ARBA" id="ARBA00023244"/>
    </source>
</evidence>
<dbReference type="InterPro" id="IPR028161">
    <property type="entry name" value="Met8-like"/>
</dbReference>
<evidence type="ECO:0000256" key="1">
    <source>
        <dbReference type="ARBA" id="ARBA00005010"/>
    </source>
</evidence>
<evidence type="ECO:0000256" key="2">
    <source>
        <dbReference type="ARBA" id="ARBA00012400"/>
    </source>
</evidence>
<dbReference type="AlphaFoldDB" id="I4EHC6"/>
<dbReference type="GO" id="GO:0043115">
    <property type="term" value="F:precorrin-2 dehydrogenase activity"/>
    <property type="evidence" value="ECO:0007669"/>
    <property type="project" value="UniProtKB-EC"/>
</dbReference>
<keyword evidence="9" id="KW-1185">Reference proteome</keyword>
<evidence type="ECO:0000256" key="6">
    <source>
        <dbReference type="ARBA" id="ARBA00047561"/>
    </source>
</evidence>
<sequence>MARSYYPVALDLDGKDCLVVGGGEIADGKLDALLASGARVTVVSPSVRPRIAALADAGRITLHQRTYQSGDLTGAFLVIAATDDRAVNAEVAAKARAAAILVNAVDDPPNCDFFAVAIVRRGDLQVSISTNGLSPAFARWMREQLDEALPREYGDLLKVLADVRETLKARGPIPAYEHWQAAITEDVLDCLRQGDVAGARARIFERVAGAADLDAAPVAALPV</sequence>
<accession>I4EHC6</accession>
<dbReference type="GO" id="GO:0019354">
    <property type="term" value="P:siroheme biosynthetic process"/>
    <property type="evidence" value="ECO:0007669"/>
    <property type="project" value="UniProtKB-UniPathway"/>
</dbReference>
<proteinExistence type="predicted"/>
<dbReference type="Proteomes" id="UP000004221">
    <property type="component" value="Unassembled WGS sequence"/>
</dbReference>